<dbReference type="InterPro" id="IPR059215">
    <property type="entry name" value="BRCT2_TopBP1-like"/>
</dbReference>
<dbReference type="InterPro" id="IPR001357">
    <property type="entry name" value="BRCT_dom"/>
</dbReference>
<feature type="compositionally biased region" description="Polar residues" evidence="2">
    <location>
        <begin position="768"/>
        <end position="777"/>
    </location>
</feature>
<dbReference type="Pfam" id="PF12738">
    <property type="entry name" value="PTCB-BRCT"/>
    <property type="match status" value="3"/>
</dbReference>
<feature type="compositionally biased region" description="Low complexity" evidence="2">
    <location>
        <begin position="665"/>
        <end position="675"/>
    </location>
</feature>
<evidence type="ECO:0000256" key="1">
    <source>
        <dbReference type="ARBA" id="ARBA00022737"/>
    </source>
</evidence>
<protein>
    <recommendedName>
        <fullName evidence="3">BRCT domain-containing protein</fullName>
    </recommendedName>
</protein>
<feature type="compositionally biased region" description="Low complexity" evidence="2">
    <location>
        <begin position="260"/>
        <end position="278"/>
    </location>
</feature>
<comment type="caution">
    <text evidence="4">The sequence shown here is derived from an EMBL/GenBank/DDBJ whole genome shotgun (WGS) entry which is preliminary data.</text>
</comment>
<dbReference type="PROSITE" id="PS50172">
    <property type="entry name" value="BRCT"/>
    <property type="match status" value="4"/>
</dbReference>
<sequence>MRRRTNKSSKVPNVKLRPAPAHSLARDRSEQLLVADSQFGSDDTAIVDFCPRPFRNLILCATGIGDKPSLFRKAAELGATHVSAFTDKVTHLIAEVHGGPKYMCALERKIPIMKPSWVTDNYDIWLRGDDVDFEESMAAHCLPIFSGIVLCLSGITDMERRVKINKLVTKHGGVYVKNLERPVKVTHLLCSGDEETDKMRYAVKFNKRKEAVIHLIWEDWFWDCVEFGGRFDESRYEVDRPRPERKSLREVPTSPPQSEPPSEMNEASSPQPQQQTSSLDDDEEVASVKVLPAVTLQIWGSLLNRRGYQVSGTDLVRTASAPAVFQKRAEPPDEELGKSVISAFKRTKSFAPTLHEENEGAAGRTQPFRRATTSTNVFTKPATPLAAVPNGESSASAEEPVAGPSKTSMFTGYKFSALGEAKSQNVKNAVESYGGQMVSELDEEVDFIIVRLVSGSKLYREETDATARLKYRTECWLERCIFEDQLLPPDKDSSFIPLAIDVPIPGANKIILSLSGFDQSESCGLRRLLRALGMTLAPNFSKRTTHLLCPSGTGPKFVKACEWGKPVVKMSWLSVIVSTGIIPPIEGYLVPGSMPRVGAMSELDVGVPMEVEGKGKGKAKAVPQDLPSIEIGNAISDITNTDNSGSSVNPHHIADLSHQSAKVTPSSSSPSSSLSFGQAKYGLQAQSLPLSKSSSIASVPPQSGSLSPKPAQSIKHLAVSRGSSTQSDNSVEVGQGKVPTPTWQEIEQERLTAKIPSSRTPSPMKLSRQGSRTSVSPTKIDPEATKALQESITRALKRHTSEDDDVLNGGRNAKRQRPQRRKALKQVSRQQISEISSDMNPMGLIPFAASSISPFESFELDEIDSLPVVEPVGAAGSSCLKGTARNRTSARRTTRSSVVGDNNREVDGGDSSMRVMYEDPSVAEERRKLMKLLKNGEQESPSQSKAQVEEPLKRGRRTRKSLRAQ</sequence>
<name>A0A8H7F1G5_AGABI</name>
<dbReference type="PANTHER" id="PTHR13561:SF20">
    <property type="entry name" value="DNA TOPOISOMERASE 2-BINDING PROTEIN 1"/>
    <property type="match status" value="1"/>
</dbReference>
<evidence type="ECO:0000313" key="5">
    <source>
        <dbReference type="Proteomes" id="UP000629468"/>
    </source>
</evidence>
<proteinExistence type="predicted"/>
<feature type="region of interest" description="Disordered" evidence="2">
    <location>
        <begin position="657"/>
        <end position="676"/>
    </location>
</feature>
<gene>
    <name evidence="4" type="ORF">Agabi119p4_5328</name>
</gene>
<feature type="domain" description="BRCT" evidence="3">
    <location>
        <begin position="405"/>
        <end position="494"/>
    </location>
</feature>
<feature type="region of interest" description="Disordered" evidence="2">
    <location>
        <begin position="236"/>
        <end position="284"/>
    </location>
</feature>
<dbReference type="GO" id="GO:0007095">
    <property type="term" value="P:mitotic G2 DNA damage checkpoint signaling"/>
    <property type="evidence" value="ECO:0007669"/>
    <property type="project" value="TreeGrafter"/>
</dbReference>
<keyword evidence="1" id="KW-0677">Repeat</keyword>
<dbReference type="AlphaFoldDB" id="A0A8H7F1G5"/>
<evidence type="ECO:0000256" key="2">
    <source>
        <dbReference type="SAM" id="MobiDB-lite"/>
    </source>
</evidence>
<accession>A0A8H7F1G5</accession>
<feature type="domain" description="BRCT" evidence="3">
    <location>
        <begin position="140"/>
        <end position="238"/>
    </location>
</feature>
<feature type="compositionally biased region" description="Low complexity" evidence="2">
    <location>
        <begin position="693"/>
        <end position="705"/>
    </location>
</feature>
<feature type="domain" description="BRCT" evidence="3">
    <location>
        <begin position="49"/>
        <end position="120"/>
    </location>
</feature>
<dbReference type="InterPro" id="IPR036420">
    <property type="entry name" value="BRCT_dom_sf"/>
</dbReference>
<evidence type="ECO:0000313" key="4">
    <source>
        <dbReference type="EMBL" id="KAF7773161.1"/>
    </source>
</evidence>
<feature type="region of interest" description="Disordered" evidence="2">
    <location>
        <begin position="693"/>
        <end position="737"/>
    </location>
</feature>
<dbReference type="GO" id="GO:0033314">
    <property type="term" value="P:mitotic DNA replication checkpoint signaling"/>
    <property type="evidence" value="ECO:0007669"/>
    <property type="project" value="TreeGrafter"/>
</dbReference>
<feature type="compositionally biased region" description="Basic residues" evidence="2">
    <location>
        <begin position="954"/>
        <end position="965"/>
    </location>
</feature>
<reference evidence="4 5" key="1">
    <citation type="journal article" name="Sci. Rep.">
        <title>Telomere-to-telomere assembled and centromere annotated genomes of the two main subspecies of the button mushroom Agaricus bisporus reveal especially polymorphic chromosome ends.</title>
        <authorList>
            <person name="Sonnenberg A.S.M."/>
            <person name="Sedaghat-Telgerd N."/>
            <person name="Lavrijssen B."/>
            <person name="Ohm R.A."/>
            <person name="Hendrickx P.M."/>
            <person name="Scholtmeijer K."/>
            <person name="Baars J.J.P."/>
            <person name="van Peer A."/>
        </authorList>
    </citation>
    <scope>NUCLEOTIDE SEQUENCE [LARGE SCALE GENOMIC DNA]</scope>
    <source>
        <strain evidence="4 5">H119_p4</strain>
    </source>
</reference>
<dbReference type="SUPFAM" id="SSF52113">
    <property type="entry name" value="BRCT domain"/>
    <property type="match status" value="4"/>
</dbReference>
<dbReference type="Gene3D" id="3.40.50.10190">
    <property type="entry name" value="BRCT domain"/>
    <property type="match status" value="4"/>
</dbReference>
<feature type="domain" description="BRCT" evidence="3">
    <location>
        <begin position="525"/>
        <end position="590"/>
    </location>
</feature>
<organism evidence="4 5">
    <name type="scientific">Agaricus bisporus var. burnettii</name>
    <dbReference type="NCBI Taxonomy" id="192524"/>
    <lineage>
        <taxon>Eukaryota</taxon>
        <taxon>Fungi</taxon>
        <taxon>Dikarya</taxon>
        <taxon>Basidiomycota</taxon>
        <taxon>Agaricomycotina</taxon>
        <taxon>Agaricomycetes</taxon>
        <taxon>Agaricomycetidae</taxon>
        <taxon>Agaricales</taxon>
        <taxon>Agaricineae</taxon>
        <taxon>Agaricaceae</taxon>
        <taxon>Agaricus</taxon>
    </lineage>
</organism>
<feature type="region of interest" description="Disordered" evidence="2">
    <location>
        <begin position="873"/>
        <end position="965"/>
    </location>
</feature>
<feature type="compositionally biased region" description="Basic and acidic residues" evidence="2">
    <location>
        <begin position="236"/>
        <end position="249"/>
    </location>
</feature>
<feature type="region of interest" description="Disordered" evidence="2">
    <location>
        <begin position="1"/>
        <end position="22"/>
    </location>
</feature>
<feature type="compositionally biased region" description="Polar residues" evidence="2">
    <location>
        <begin position="721"/>
        <end position="732"/>
    </location>
</feature>
<feature type="region of interest" description="Disordered" evidence="2">
    <location>
        <begin position="756"/>
        <end position="783"/>
    </location>
</feature>
<dbReference type="GO" id="GO:0006270">
    <property type="term" value="P:DNA replication initiation"/>
    <property type="evidence" value="ECO:0007669"/>
    <property type="project" value="TreeGrafter"/>
</dbReference>
<dbReference type="Proteomes" id="UP000629468">
    <property type="component" value="Unassembled WGS sequence"/>
</dbReference>
<dbReference type="SMART" id="SM00292">
    <property type="entry name" value="BRCT"/>
    <property type="match status" value="3"/>
</dbReference>
<dbReference type="PANTHER" id="PTHR13561">
    <property type="entry name" value="DNA REPLICATION REGULATOR DPB11-RELATED"/>
    <property type="match status" value="1"/>
</dbReference>
<evidence type="ECO:0000259" key="3">
    <source>
        <dbReference type="PROSITE" id="PS50172"/>
    </source>
</evidence>
<feature type="compositionally biased region" description="Basic residues" evidence="2">
    <location>
        <begin position="812"/>
        <end position="824"/>
    </location>
</feature>
<feature type="region of interest" description="Disordered" evidence="2">
    <location>
        <begin position="383"/>
        <end position="403"/>
    </location>
</feature>
<dbReference type="CDD" id="cd17731">
    <property type="entry name" value="BRCT_TopBP1_rpt2_like"/>
    <property type="match status" value="1"/>
</dbReference>
<dbReference type="EMBL" id="JABXXO010000007">
    <property type="protein sequence ID" value="KAF7773161.1"/>
    <property type="molecule type" value="Genomic_DNA"/>
</dbReference>
<feature type="region of interest" description="Disordered" evidence="2">
    <location>
        <begin position="798"/>
        <end position="830"/>
    </location>
</feature>